<dbReference type="Proteomes" id="UP001289374">
    <property type="component" value="Unassembled WGS sequence"/>
</dbReference>
<dbReference type="InterPro" id="IPR014780">
    <property type="entry name" value="tRNA_psdUridine_synth_TruB"/>
</dbReference>
<evidence type="ECO:0000256" key="4">
    <source>
        <dbReference type="ARBA" id="ARBA00023235"/>
    </source>
</evidence>
<dbReference type="EC" id="5.4.99.25" evidence="2"/>
<dbReference type="Gene3D" id="3.30.2350.10">
    <property type="entry name" value="Pseudouridine synthase"/>
    <property type="match status" value="1"/>
</dbReference>
<dbReference type="PANTHER" id="PTHR13767">
    <property type="entry name" value="TRNA-PSEUDOURIDINE SYNTHASE"/>
    <property type="match status" value="1"/>
</dbReference>
<evidence type="ECO:0000256" key="2">
    <source>
        <dbReference type="ARBA" id="ARBA00012787"/>
    </source>
</evidence>
<reference evidence="6" key="2">
    <citation type="journal article" date="2024" name="Plant">
        <title>Genomic evolution and insights into agronomic trait innovations of Sesamum species.</title>
        <authorList>
            <person name="Miao H."/>
            <person name="Wang L."/>
            <person name="Qu L."/>
            <person name="Liu H."/>
            <person name="Sun Y."/>
            <person name="Le M."/>
            <person name="Wang Q."/>
            <person name="Wei S."/>
            <person name="Zheng Y."/>
            <person name="Lin W."/>
            <person name="Duan Y."/>
            <person name="Cao H."/>
            <person name="Xiong S."/>
            <person name="Wang X."/>
            <person name="Wei L."/>
            <person name="Li C."/>
            <person name="Ma Q."/>
            <person name="Ju M."/>
            <person name="Zhao R."/>
            <person name="Li G."/>
            <person name="Mu C."/>
            <person name="Tian Q."/>
            <person name="Mei H."/>
            <person name="Zhang T."/>
            <person name="Gao T."/>
            <person name="Zhang H."/>
        </authorList>
    </citation>
    <scope>NUCLEOTIDE SEQUENCE</scope>
    <source>
        <strain evidence="6">K16</strain>
    </source>
</reference>
<keyword evidence="7" id="KW-1185">Reference proteome</keyword>
<comment type="caution">
    <text evidence="6">The sequence shown here is derived from an EMBL/GenBank/DDBJ whole genome shotgun (WGS) entry which is preliminary data.</text>
</comment>
<dbReference type="Pfam" id="PF01509">
    <property type="entry name" value="TruB_N"/>
    <property type="match status" value="1"/>
</dbReference>
<evidence type="ECO:0000313" key="6">
    <source>
        <dbReference type="EMBL" id="KAK4392944.1"/>
    </source>
</evidence>
<dbReference type="GO" id="GO:1990481">
    <property type="term" value="P:mRNA pseudouridine synthesis"/>
    <property type="evidence" value="ECO:0007669"/>
    <property type="project" value="TreeGrafter"/>
</dbReference>
<reference evidence="6" key="1">
    <citation type="submission" date="2020-06" db="EMBL/GenBank/DDBJ databases">
        <authorList>
            <person name="Li T."/>
            <person name="Hu X."/>
            <person name="Zhang T."/>
            <person name="Song X."/>
            <person name="Zhang H."/>
            <person name="Dai N."/>
            <person name="Sheng W."/>
            <person name="Hou X."/>
            <person name="Wei L."/>
        </authorList>
    </citation>
    <scope>NUCLEOTIDE SEQUENCE</scope>
    <source>
        <strain evidence="6">K16</strain>
        <tissue evidence="6">Leaf</tissue>
    </source>
</reference>
<dbReference type="AlphaFoldDB" id="A0AAE2BPI9"/>
<feature type="domain" description="Pseudouridine synthase II N-terminal" evidence="5">
    <location>
        <begin position="48"/>
        <end position="84"/>
    </location>
</feature>
<protein>
    <recommendedName>
        <fullName evidence="2">tRNA pseudouridine(55) synthase</fullName>
        <ecNumber evidence="2">5.4.99.25</ecNumber>
    </recommendedName>
</protein>
<evidence type="ECO:0000256" key="3">
    <source>
        <dbReference type="ARBA" id="ARBA00022694"/>
    </source>
</evidence>
<proteinExistence type="inferred from homology"/>
<keyword evidence="4" id="KW-0413">Isomerase</keyword>
<dbReference type="EMBL" id="JACGWL010000010">
    <property type="protein sequence ID" value="KAK4392944.1"/>
    <property type="molecule type" value="Genomic_DNA"/>
</dbReference>
<dbReference type="InterPro" id="IPR020103">
    <property type="entry name" value="PsdUridine_synth_cat_dom_sf"/>
</dbReference>
<dbReference type="GO" id="GO:0005634">
    <property type="term" value="C:nucleus"/>
    <property type="evidence" value="ECO:0007669"/>
    <property type="project" value="TreeGrafter"/>
</dbReference>
<sequence length="117" mass="13310">MSCLEWWNFTISSSSNASIFVLFQQRESSRLTASLNRLDFIYSFGKLRRLVKVKKVAMLELLIPMATGLLIVCVGKATKLVDSCAHLTALRRDSIGEYSADDAWEFQELEEESQKDI</sequence>
<evidence type="ECO:0000256" key="1">
    <source>
        <dbReference type="ARBA" id="ARBA00008999"/>
    </source>
</evidence>
<name>A0AAE2BPI9_9LAMI</name>
<comment type="similarity">
    <text evidence="1">Belongs to the pseudouridine synthase TruB family.</text>
</comment>
<organism evidence="6 7">
    <name type="scientific">Sesamum angolense</name>
    <dbReference type="NCBI Taxonomy" id="2727404"/>
    <lineage>
        <taxon>Eukaryota</taxon>
        <taxon>Viridiplantae</taxon>
        <taxon>Streptophyta</taxon>
        <taxon>Embryophyta</taxon>
        <taxon>Tracheophyta</taxon>
        <taxon>Spermatophyta</taxon>
        <taxon>Magnoliopsida</taxon>
        <taxon>eudicotyledons</taxon>
        <taxon>Gunneridae</taxon>
        <taxon>Pentapetalae</taxon>
        <taxon>asterids</taxon>
        <taxon>lamiids</taxon>
        <taxon>Lamiales</taxon>
        <taxon>Pedaliaceae</taxon>
        <taxon>Sesamum</taxon>
    </lineage>
</organism>
<evidence type="ECO:0000259" key="5">
    <source>
        <dbReference type="Pfam" id="PF01509"/>
    </source>
</evidence>
<dbReference type="GO" id="GO:0160148">
    <property type="term" value="F:tRNA pseudouridine(55) synthase activity"/>
    <property type="evidence" value="ECO:0007669"/>
    <property type="project" value="UniProtKB-EC"/>
</dbReference>
<accession>A0AAE2BPI9</accession>
<evidence type="ECO:0000313" key="7">
    <source>
        <dbReference type="Proteomes" id="UP001289374"/>
    </source>
</evidence>
<dbReference type="SUPFAM" id="SSF55120">
    <property type="entry name" value="Pseudouridine synthase"/>
    <property type="match status" value="1"/>
</dbReference>
<dbReference type="GO" id="GO:0003723">
    <property type="term" value="F:RNA binding"/>
    <property type="evidence" value="ECO:0007669"/>
    <property type="project" value="InterPro"/>
</dbReference>
<dbReference type="GO" id="GO:0006400">
    <property type="term" value="P:tRNA modification"/>
    <property type="evidence" value="ECO:0007669"/>
    <property type="project" value="TreeGrafter"/>
</dbReference>
<dbReference type="InterPro" id="IPR002501">
    <property type="entry name" value="PsdUridine_synth_N"/>
</dbReference>
<keyword evidence="3" id="KW-0819">tRNA processing</keyword>
<gene>
    <name evidence="6" type="ORF">Sango_1765200</name>
</gene>
<dbReference type="PANTHER" id="PTHR13767:SF2">
    <property type="entry name" value="PSEUDOURIDYLATE SYNTHASE TRUB1"/>
    <property type="match status" value="1"/>
</dbReference>